<feature type="transmembrane region" description="Helical" evidence="3">
    <location>
        <begin position="28"/>
        <end position="48"/>
    </location>
</feature>
<reference evidence="5" key="1">
    <citation type="submission" date="2016-10" db="EMBL/GenBank/DDBJ databases">
        <authorList>
            <person name="Varghese N."/>
            <person name="Submissions S."/>
        </authorList>
    </citation>
    <scope>NUCLEOTIDE SEQUENCE [LARGE SCALE GENOMIC DNA]</scope>
    <source>
        <strain evidence="5">DSM 15282</strain>
    </source>
</reference>
<gene>
    <name evidence="4" type="ORF">SAMN04488519_10736</name>
</gene>
<dbReference type="EMBL" id="FOVW01000007">
    <property type="protein sequence ID" value="SFO47416.1"/>
    <property type="molecule type" value="Genomic_DNA"/>
</dbReference>
<dbReference type="RefSeq" id="WP_091654411.1">
    <property type="nucleotide sequence ID" value="NZ_FOVW01000007.1"/>
</dbReference>
<proteinExistence type="predicted"/>
<name>A0A1I5HHH8_9BACT</name>
<evidence type="ECO:0000256" key="2">
    <source>
        <dbReference type="SAM" id="MobiDB-lite"/>
    </source>
</evidence>
<dbReference type="AlphaFoldDB" id="A0A1I5HHH8"/>
<feature type="region of interest" description="Disordered" evidence="2">
    <location>
        <begin position="1"/>
        <end position="22"/>
    </location>
</feature>
<sequence>MSVIASEAKAQKSPGIPMPSGPVDLSETSNVVIFIIIPAIILIAFLIFRKRIKKIKEEKREKLKDENEKNSSSKKE</sequence>
<evidence type="ECO:0000256" key="3">
    <source>
        <dbReference type="SAM" id="Phobius"/>
    </source>
</evidence>
<keyword evidence="3" id="KW-1133">Transmembrane helix</keyword>
<keyword evidence="1" id="KW-0175">Coiled coil</keyword>
<feature type="coiled-coil region" evidence="1">
    <location>
        <begin position="49"/>
        <end position="76"/>
    </location>
</feature>
<keyword evidence="3" id="KW-0472">Membrane</keyword>
<dbReference type="Proteomes" id="UP000199564">
    <property type="component" value="Unassembled WGS sequence"/>
</dbReference>
<evidence type="ECO:0000313" key="4">
    <source>
        <dbReference type="EMBL" id="SFO47416.1"/>
    </source>
</evidence>
<evidence type="ECO:0000256" key="1">
    <source>
        <dbReference type="SAM" id="Coils"/>
    </source>
</evidence>
<keyword evidence="3" id="KW-0812">Transmembrane</keyword>
<evidence type="ECO:0000313" key="5">
    <source>
        <dbReference type="Proteomes" id="UP000199564"/>
    </source>
</evidence>
<keyword evidence="5" id="KW-1185">Reference proteome</keyword>
<organism evidence="4 5">
    <name type="scientific">Algoriphagus ornithinivorans</name>
    <dbReference type="NCBI Taxonomy" id="226506"/>
    <lineage>
        <taxon>Bacteria</taxon>
        <taxon>Pseudomonadati</taxon>
        <taxon>Bacteroidota</taxon>
        <taxon>Cytophagia</taxon>
        <taxon>Cytophagales</taxon>
        <taxon>Cyclobacteriaceae</taxon>
        <taxon>Algoriphagus</taxon>
    </lineage>
</organism>
<protein>
    <submittedName>
        <fullName evidence="4">Uncharacterized protein</fullName>
    </submittedName>
</protein>
<accession>A0A1I5HHH8</accession>